<organism evidence="2 3">
    <name type="scientific">Vagococcus acidifermentans</name>
    <dbReference type="NCBI Taxonomy" id="564710"/>
    <lineage>
        <taxon>Bacteria</taxon>
        <taxon>Bacillati</taxon>
        <taxon>Bacillota</taxon>
        <taxon>Bacilli</taxon>
        <taxon>Lactobacillales</taxon>
        <taxon>Enterococcaceae</taxon>
        <taxon>Vagococcus</taxon>
    </lineage>
</organism>
<dbReference type="EMBL" id="NGKC01000012">
    <property type="protein sequence ID" value="RSU10442.1"/>
    <property type="molecule type" value="Genomic_DNA"/>
</dbReference>
<keyword evidence="3" id="KW-1185">Reference proteome</keyword>
<comment type="caution">
    <text evidence="2">The sequence shown here is derived from an EMBL/GenBank/DDBJ whole genome shotgun (WGS) entry which is preliminary data.</text>
</comment>
<keyword evidence="1" id="KW-1133">Transmembrane helix</keyword>
<evidence type="ECO:0000256" key="1">
    <source>
        <dbReference type="SAM" id="Phobius"/>
    </source>
</evidence>
<sequence length="135" mass="15829">MFGPIIDRMLHFNLGKVGRAIVTLIQENMLIFLVLFIAYASCMLYAKYVRTRLIPEKMKDFLISRKASGTLDELFSQWLAERQTWPKYLVVPTSNELWIKPASHMTGNEKMLFYTTDSQKMTENELFTILVKELR</sequence>
<dbReference type="Proteomes" id="UP000286773">
    <property type="component" value="Unassembled WGS sequence"/>
</dbReference>
<dbReference type="AlphaFoldDB" id="A0A430AQP9"/>
<name>A0A430AQP9_9ENTE</name>
<evidence type="ECO:0000313" key="2">
    <source>
        <dbReference type="EMBL" id="RSU10442.1"/>
    </source>
</evidence>
<dbReference type="OrthoDB" id="213778at186826"/>
<dbReference type="RefSeq" id="WP_126814272.1">
    <property type="nucleotide sequence ID" value="NZ_NGKC01000012.1"/>
</dbReference>
<gene>
    <name evidence="2" type="ORF">CBF27_10535</name>
</gene>
<evidence type="ECO:0000313" key="3">
    <source>
        <dbReference type="Proteomes" id="UP000286773"/>
    </source>
</evidence>
<reference evidence="2 3" key="1">
    <citation type="submission" date="2017-05" db="EMBL/GenBank/DDBJ databases">
        <title>Vagococcus spp. assemblies.</title>
        <authorList>
            <person name="Gulvik C.A."/>
        </authorList>
    </citation>
    <scope>NUCLEOTIDE SEQUENCE [LARGE SCALE GENOMIC DNA]</scope>
    <source>
        <strain evidence="2 3">LMG 24798</strain>
    </source>
</reference>
<keyword evidence="1" id="KW-0812">Transmembrane</keyword>
<proteinExistence type="predicted"/>
<keyword evidence="1" id="KW-0472">Membrane</keyword>
<accession>A0A430AQP9</accession>
<feature type="transmembrane region" description="Helical" evidence="1">
    <location>
        <begin position="29"/>
        <end position="49"/>
    </location>
</feature>
<protein>
    <submittedName>
        <fullName evidence="2">Uncharacterized protein</fullName>
    </submittedName>
</protein>